<accession>A0ABT8YLP7</accession>
<dbReference type="PRINTS" id="PR00455">
    <property type="entry name" value="HTHTETR"/>
</dbReference>
<dbReference type="Pfam" id="PF00440">
    <property type="entry name" value="TetR_N"/>
    <property type="match status" value="1"/>
</dbReference>
<gene>
    <name evidence="5" type="ORF">Q4481_11865</name>
</gene>
<evidence type="ECO:0000313" key="6">
    <source>
        <dbReference type="Proteomes" id="UP001174932"/>
    </source>
</evidence>
<name>A0ABT8YLP7_9HYPH</name>
<dbReference type="PANTHER" id="PTHR30055:SF235">
    <property type="entry name" value="TRANSCRIPTIONAL REGULATORY PROTEIN"/>
    <property type="match status" value="1"/>
</dbReference>
<dbReference type="EMBL" id="JAUOZU010000007">
    <property type="protein sequence ID" value="MDO6964654.1"/>
    <property type="molecule type" value="Genomic_DNA"/>
</dbReference>
<evidence type="ECO:0000259" key="4">
    <source>
        <dbReference type="PROSITE" id="PS50977"/>
    </source>
</evidence>
<reference evidence="5" key="1">
    <citation type="journal article" date="2015" name="Int. J. Syst. Evol. Microbiol.">
        <title>Rhizobium alvei sp. nov., isolated from a freshwater river.</title>
        <authorList>
            <person name="Sheu S.Y."/>
            <person name="Huang H.W."/>
            <person name="Young C.C."/>
            <person name="Chen W.M."/>
        </authorList>
    </citation>
    <scope>NUCLEOTIDE SEQUENCE</scope>
    <source>
        <strain evidence="5">TNR-22</strain>
    </source>
</reference>
<evidence type="ECO:0000256" key="2">
    <source>
        <dbReference type="PROSITE-ProRule" id="PRU00335"/>
    </source>
</evidence>
<dbReference type="InterPro" id="IPR050109">
    <property type="entry name" value="HTH-type_TetR-like_transc_reg"/>
</dbReference>
<dbReference type="RefSeq" id="WP_304376552.1">
    <property type="nucleotide sequence ID" value="NZ_JAUOZU010000007.1"/>
</dbReference>
<reference evidence="5" key="2">
    <citation type="submission" date="2023-07" db="EMBL/GenBank/DDBJ databases">
        <authorList>
            <person name="Shen H."/>
        </authorList>
    </citation>
    <scope>NUCLEOTIDE SEQUENCE</scope>
    <source>
        <strain evidence="5">TNR-22</strain>
    </source>
</reference>
<proteinExistence type="predicted"/>
<dbReference type="InterPro" id="IPR041586">
    <property type="entry name" value="PsrA_TetR_C"/>
</dbReference>
<feature type="region of interest" description="Disordered" evidence="3">
    <location>
        <begin position="1"/>
        <end position="24"/>
    </location>
</feature>
<dbReference type="SUPFAM" id="SSF46689">
    <property type="entry name" value="Homeodomain-like"/>
    <property type="match status" value="1"/>
</dbReference>
<protein>
    <submittedName>
        <fullName evidence="5">TetR family transcriptional regulator</fullName>
    </submittedName>
</protein>
<keyword evidence="6" id="KW-1185">Reference proteome</keyword>
<comment type="caution">
    <text evidence="5">The sequence shown here is derived from an EMBL/GenBank/DDBJ whole genome shotgun (WGS) entry which is preliminary data.</text>
</comment>
<feature type="DNA-binding region" description="H-T-H motif" evidence="2">
    <location>
        <begin position="46"/>
        <end position="65"/>
    </location>
</feature>
<dbReference type="SUPFAM" id="SSF48498">
    <property type="entry name" value="Tetracyclin repressor-like, C-terminal domain"/>
    <property type="match status" value="1"/>
</dbReference>
<dbReference type="InterPro" id="IPR036271">
    <property type="entry name" value="Tet_transcr_reg_TetR-rel_C_sf"/>
</dbReference>
<dbReference type="Pfam" id="PF17939">
    <property type="entry name" value="TetR_C_30"/>
    <property type="match status" value="1"/>
</dbReference>
<evidence type="ECO:0000313" key="5">
    <source>
        <dbReference type="EMBL" id="MDO6964654.1"/>
    </source>
</evidence>
<dbReference type="InterPro" id="IPR009057">
    <property type="entry name" value="Homeodomain-like_sf"/>
</dbReference>
<dbReference type="Proteomes" id="UP001174932">
    <property type="component" value="Unassembled WGS sequence"/>
</dbReference>
<dbReference type="Gene3D" id="1.10.357.10">
    <property type="entry name" value="Tetracycline Repressor, domain 2"/>
    <property type="match status" value="1"/>
</dbReference>
<keyword evidence="1 2" id="KW-0238">DNA-binding</keyword>
<sequence length="226" mass="25306">MSKAGLKQAKRGGTAPMTRANGDQTKEKILDAAEELFGEQTFDTVSLRDITNRADVTLALASYHFGTKDNLFAAVVARRVHLLNDMRRERLRALEESGNVTVESLLDAFMLPLFQQMQSGDDGWRAYVHVISKLALTNRWLDLLKEYFDETANLFIERLRPLLPGLSEEELMRGFSFSLQLMLQAVSSNRRLDSLSGGRFTANNLDNAYSTLLKYTAAGLKGLLPT</sequence>
<evidence type="ECO:0000256" key="1">
    <source>
        <dbReference type="ARBA" id="ARBA00023125"/>
    </source>
</evidence>
<dbReference type="InterPro" id="IPR001647">
    <property type="entry name" value="HTH_TetR"/>
</dbReference>
<organism evidence="5 6">
    <name type="scientific">Rhizobium alvei</name>
    <dbReference type="NCBI Taxonomy" id="1132659"/>
    <lineage>
        <taxon>Bacteria</taxon>
        <taxon>Pseudomonadati</taxon>
        <taxon>Pseudomonadota</taxon>
        <taxon>Alphaproteobacteria</taxon>
        <taxon>Hyphomicrobiales</taxon>
        <taxon>Rhizobiaceae</taxon>
        <taxon>Rhizobium/Agrobacterium group</taxon>
        <taxon>Rhizobium</taxon>
    </lineage>
</organism>
<feature type="domain" description="HTH tetR-type" evidence="4">
    <location>
        <begin position="23"/>
        <end position="83"/>
    </location>
</feature>
<dbReference type="PANTHER" id="PTHR30055">
    <property type="entry name" value="HTH-TYPE TRANSCRIPTIONAL REGULATOR RUTR"/>
    <property type="match status" value="1"/>
</dbReference>
<dbReference type="PROSITE" id="PS50977">
    <property type="entry name" value="HTH_TETR_2"/>
    <property type="match status" value="1"/>
</dbReference>
<evidence type="ECO:0000256" key="3">
    <source>
        <dbReference type="SAM" id="MobiDB-lite"/>
    </source>
</evidence>